<proteinExistence type="predicted"/>
<organism evidence="1 2">
    <name type="scientific">Rhodnius prolixus</name>
    <name type="common">Triatomid bug</name>
    <dbReference type="NCBI Taxonomy" id="13249"/>
    <lineage>
        <taxon>Eukaryota</taxon>
        <taxon>Metazoa</taxon>
        <taxon>Ecdysozoa</taxon>
        <taxon>Arthropoda</taxon>
        <taxon>Hexapoda</taxon>
        <taxon>Insecta</taxon>
        <taxon>Pterygota</taxon>
        <taxon>Neoptera</taxon>
        <taxon>Paraneoptera</taxon>
        <taxon>Hemiptera</taxon>
        <taxon>Heteroptera</taxon>
        <taxon>Panheteroptera</taxon>
        <taxon>Cimicomorpha</taxon>
        <taxon>Reduviidae</taxon>
        <taxon>Triatominae</taxon>
        <taxon>Rhodnius</taxon>
    </lineage>
</organism>
<protein>
    <submittedName>
        <fullName evidence="1">Uncharacterized protein</fullName>
    </submittedName>
</protein>
<sequence>MGPRIVGSKAKIEQRYLQRVFVFAALLFAIIAAPLCFQPKRIKESLLQLILMKKRMQNLPSHIKIQKSALSAVLVSNVYFLFTLLEDNMSWENGYPITGRDEGYLCESLSVGWPRRCDSAATTPGSANARNRKDRPKNGGFLVFEMLEQGIGPCISVAVTGEVWFTGVQFEVETGNNHFLDSANSCERFKITNVWSCESLVLVQRS</sequence>
<keyword evidence="2" id="KW-1185">Reference proteome</keyword>
<evidence type="ECO:0000313" key="2">
    <source>
        <dbReference type="Proteomes" id="UP000015103"/>
    </source>
</evidence>
<dbReference type="InParanoid" id="T1HFA0"/>
<dbReference type="HOGENOM" id="CLU_1333409_0_0_1"/>
<evidence type="ECO:0000313" key="1">
    <source>
        <dbReference type="EnsemblMetazoa" id="RPRC002722-PA"/>
    </source>
</evidence>
<reference evidence="1" key="1">
    <citation type="submission" date="2015-05" db="UniProtKB">
        <authorList>
            <consortium name="EnsemblMetazoa"/>
        </authorList>
    </citation>
    <scope>IDENTIFICATION</scope>
</reference>
<dbReference type="VEuPathDB" id="VectorBase:RPRC002722"/>
<accession>T1HFA0</accession>
<dbReference type="EnsemblMetazoa" id="RPRC002722-RA">
    <property type="protein sequence ID" value="RPRC002722-PA"/>
    <property type="gene ID" value="RPRC002722"/>
</dbReference>
<dbReference type="AlphaFoldDB" id="T1HFA0"/>
<dbReference type="EMBL" id="ACPB03007574">
    <property type="status" value="NOT_ANNOTATED_CDS"/>
    <property type="molecule type" value="Genomic_DNA"/>
</dbReference>
<name>T1HFA0_RHOPR</name>
<dbReference type="Proteomes" id="UP000015103">
    <property type="component" value="Unassembled WGS sequence"/>
</dbReference>